<evidence type="ECO:0000256" key="1">
    <source>
        <dbReference type="SAM" id="MobiDB-lite"/>
    </source>
</evidence>
<dbReference type="PATRIC" id="fig|48936.3.peg.4471"/>
<reference evidence="2 3" key="1">
    <citation type="submission" date="2014-10" db="EMBL/GenBank/DDBJ databases">
        <title>Draft genome sequence of Novosphingobium subterraneum DSM 12447.</title>
        <authorList>
            <person name="Gan H.M."/>
            <person name="Gan H.Y."/>
            <person name="Savka M.A."/>
        </authorList>
    </citation>
    <scope>NUCLEOTIDE SEQUENCE [LARGE SCALE GENOMIC DNA]</scope>
    <source>
        <strain evidence="2 3">DSM 12447</strain>
    </source>
</reference>
<evidence type="ECO:0000313" key="3">
    <source>
        <dbReference type="Proteomes" id="UP000031338"/>
    </source>
</evidence>
<sequence>MPRVPENIGSPDIRLTVTDGEEEEKAEEVVQAPMQRRSTSPGATVMEAFERDLEAAFESYAAGSGTVTAIEEVLDRYGPCTQEDVRGIVSAGATGQDSPAGLAEAIEWVRMWVADRKRCPGSEGR</sequence>
<proteinExistence type="predicted"/>
<comment type="caution">
    <text evidence="2">The sequence shown here is derived from an EMBL/GenBank/DDBJ whole genome shotgun (WGS) entry which is preliminary data.</text>
</comment>
<name>A0A0B8Z787_9SPHN</name>
<accession>A0A0B8Z787</accession>
<dbReference type="Proteomes" id="UP000031338">
    <property type="component" value="Unassembled WGS sequence"/>
</dbReference>
<keyword evidence="3" id="KW-1185">Reference proteome</keyword>
<dbReference type="AlphaFoldDB" id="A0A0B8Z787"/>
<gene>
    <name evidence="2" type="ORF">NJ75_04430</name>
</gene>
<evidence type="ECO:0000313" key="2">
    <source>
        <dbReference type="EMBL" id="KHS42064.1"/>
    </source>
</evidence>
<feature type="region of interest" description="Disordered" evidence="1">
    <location>
        <begin position="1"/>
        <end position="42"/>
    </location>
</feature>
<organism evidence="2 3">
    <name type="scientific">Novosphingobium subterraneum</name>
    <dbReference type="NCBI Taxonomy" id="48936"/>
    <lineage>
        <taxon>Bacteria</taxon>
        <taxon>Pseudomonadati</taxon>
        <taxon>Pseudomonadota</taxon>
        <taxon>Alphaproteobacteria</taxon>
        <taxon>Sphingomonadales</taxon>
        <taxon>Sphingomonadaceae</taxon>
        <taxon>Novosphingobium</taxon>
    </lineage>
</organism>
<protein>
    <submittedName>
        <fullName evidence="2">Uncharacterized protein</fullName>
    </submittedName>
</protein>
<dbReference type="EMBL" id="JRVC01000033">
    <property type="protein sequence ID" value="KHS42064.1"/>
    <property type="molecule type" value="Genomic_DNA"/>
</dbReference>